<evidence type="ECO:0000313" key="6">
    <source>
        <dbReference type="Proteomes" id="UP000314986"/>
    </source>
</evidence>
<evidence type="ECO:0000313" key="5">
    <source>
        <dbReference type="Ensembl" id="ENSCMIP00000009896.1"/>
    </source>
</evidence>
<reference evidence="6" key="3">
    <citation type="journal article" date="2014" name="Nature">
        <title>Elephant shark genome provides unique insights into gnathostome evolution.</title>
        <authorList>
            <consortium name="International Elephant Shark Genome Sequencing Consortium"/>
            <person name="Venkatesh B."/>
            <person name="Lee A.P."/>
            <person name="Ravi V."/>
            <person name="Maurya A.K."/>
            <person name="Lian M.M."/>
            <person name="Swann J.B."/>
            <person name="Ohta Y."/>
            <person name="Flajnik M.F."/>
            <person name="Sutoh Y."/>
            <person name="Kasahara M."/>
            <person name="Hoon S."/>
            <person name="Gangu V."/>
            <person name="Roy S.W."/>
            <person name="Irimia M."/>
            <person name="Korzh V."/>
            <person name="Kondrychyn I."/>
            <person name="Lim Z.W."/>
            <person name="Tay B.H."/>
            <person name="Tohari S."/>
            <person name="Kong K.W."/>
            <person name="Ho S."/>
            <person name="Lorente-Galdos B."/>
            <person name="Quilez J."/>
            <person name="Marques-Bonet T."/>
            <person name="Raney B.J."/>
            <person name="Ingham P.W."/>
            <person name="Tay A."/>
            <person name="Hillier L.W."/>
            <person name="Minx P."/>
            <person name="Boehm T."/>
            <person name="Wilson R.K."/>
            <person name="Brenner S."/>
            <person name="Warren W.C."/>
        </authorList>
    </citation>
    <scope>NUCLEOTIDE SEQUENCE [LARGE SCALE GENOMIC DNA]</scope>
</reference>
<dbReference type="Pfam" id="PF00626">
    <property type="entry name" value="Gelsolin"/>
    <property type="match status" value="1"/>
</dbReference>
<dbReference type="FunFam" id="3.40.20.10:FF:000001">
    <property type="entry name" value="Gelsolin"/>
    <property type="match status" value="1"/>
</dbReference>
<keyword evidence="2" id="KW-0009">Actin-binding</keyword>
<dbReference type="Gene3D" id="3.40.20.10">
    <property type="entry name" value="Severin"/>
    <property type="match status" value="3"/>
</dbReference>
<dbReference type="InterPro" id="IPR029006">
    <property type="entry name" value="ADF-H/Gelsolin-like_dom_sf"/>
</dbReference>
<dbReference type="InterPro" id="IPR007122">
    <property type="entry name" value="Villin/Gelsolin"/>
</dbReference>
<dbReference type="GO" id="GO:0015629">
    <property type="term" value="C:actin cytoskeleton"/>
    <property type="evidence" value="ECO:0007669"/>
    <property type="project" value="TreeGrafter"/>
</dbReference>
<dbReference type="STRING" id="7868.ENSCMIP00000009896"/>
<dbReference type="SMART" id="SM00262">
    <property type="entry name" value="GEL"/>
    <property type="match status" value="1"/>
</dbReference>
<dbReference type="SUPFAM" id="SSF55753">
    <property type="entry name" value="Actin depolymerizing proteins"/>
    <property type="match status" value="3"/>
</dbReference>
<reference evidence="6" key="1">
    <citation type="journal article" date="2006" name="Science">
        <title>Ancient noncoding elements conserved in the human genome.</title>
        <authorList>
            <person name="Venkatesh B."/>
            <person name="Kirkness E.F."/>
            <person name="Loh Y.H."/>
            <person name="Halpern A.L."/>
            <person name="Lee A.P."/>
            <person name="Johnson J."/>
            <person name="Dandona N."/>
            <person name="Viswanathan L.D."/>
            <person name="Tay A."/>
            <person name="Venter J.C."/>
            <person name="Strausberg R.L."/>
            <person name="Brenner S."/>
        </authorList>
    </citation>
    <scope>NUCLEOTIDE SEQUENCE [LARGE SCALE GENOMIC DNA]</scope>
</reference>
<dbReference type="InParanoid" id="A0A4W3H2F4"/>
<dbReference type="GO" id="GO:0008154">
    <property type="term" value="P:actin polymerization or depolymerization"/>
    <property type="evidence" value="ECO:0007669"/>
    <property type="project" value="TreeGrafter"/>
</dbReference>
<dbReference type="GO" id="GO:0005546">
    <property type="term" value="F:phosphatidylinositol-4,5-bisphosphate binding"/>
    <property type="evidence" value="ECO:0007669"/>
    <property type="project" value="TreeGrafter"/>
</dbReference>
<accession>A0A4W3H2F4</accession>
<reference evidence="5" key="4">
    <citation type="submission" date="2025-08" db="UniProtKB">
        <authorList>
            <consortium name="Ensembl"/>
        </authorList>
    </citation>
    <scope>IDENTIFICATION</scope>
</reference>
<protein>
    <recommendedName>
        <fullName evidence="4">Gelsolin-like domain-containing protein</fullName>
    </recommendedName>
</protein>
<dbReference type="InterPro" id="IPR007123">
    <property type="entry name" value="Gelsolin-like_dom"/>
</dbReference>
<dbReference type="PRINTS" id="PR00597">
    <property type="entry name" value="GELSOLIN"/>
</dbReference>
<keyword evidence="1" id="KW-0677">Repeat</keyword>
<reference evidence="6" key="2">
    <citation type="journal article" date="2007" name="PLoS Biol.">
        <title>Survey sequencing and comparative analysis of the elephant shark (Callorhinchus milii) genome.</title>
        <authorList>
            <person name="Venkatesh B."/>
            <person name="Kirkness E.F."/>
            <person name="Loh Y.H."/>
            <person name="Halpern A.L."/>
            <person name="Lee A.P."/>
            <person name="Johnson J."/>
            <person name="Dandona N."/>
            <person name="Viswanathan L.D."/>
            <person name="Tay A."/>
            <person name="Venter J.C."/>
            <person name="Strausberg R.L."/>
            <person name="Brenner S."/>
        </authorList>
    </citation>
    <scope>NUCLEOTIDE SEQUENCE [LARGE SCALE GENOMIC DNA]</scope>
</reference>
<dbReference type="GO" id="GO:0005737">
    <property type="term" value="C:cytoplasm"/>
    <property type="evidence" value="ECO:0007669"/>
    <property type="project" value="TreeGrafter"/>
</dbReference>
<organism evidence="5 6">
    <name type="scientific">Callorhinchus milii</name>
    <name type="common">Ghost shark</name>
    <dbReference type="NCBI Taxonomy" id="7868"/>
    <lineage>
        <taxon>Eukaryota</taxon>
        <taxon>Metazoa</taxon>
        <taxon>Chordata</taxon>
        <taxon>Craniata</taxon>
        <taxon>Vertebrata</taxon>
        <taxon>Chondrichthyes</taxon>
        <taxon>Holocephali</taxon>
        <taxon>Chimaeriformes</taxon>
        <taxon>Callorhinchidae</taxon>
        <taxon>Callorhinchus</taxon>
    </lineage>
</organism>
<dbReference type="GO" id="GO:0051015">
    <property type="term" value="F:actin filament binding"/>
    <property type="evidence" value="ECO:0007669"/>
    <property type="project" value="InterPro"/>
</dbReference>
<sequence>YGHFYGGDCYLVLYTYMKGHKPAYIIYFWQVAEPPVRLFQVRGTDEMNTKATEVPTRASSLNSNDVFVLKTEQTTYLWCGKGCSGDEREMAKSVSNNLSKREKQTILEGKEPAEFWLSLGGKAPYANDKRFQEEDCAVEPRLFECSNQTGRFIMSEVNDFTQEDLDEEDIMLLDTWTEVLVGLHTPRIRLRDNPPLVLLPIIFHLCPLLHQPIARRGHSVPGHSRLMAAQPGPGSSIGRTWKGRPVTGVRESSPSAPVNLTAKALTNGEGGPRSTSIGKAWPDSDPSPHPPAHPPKPWVSPTCA</sequence>
<evidence type="ECO:0000256" key="1">
    <source>
        <dbReference type="ARBA" id="ARBA00022737"/>
    </source>
</evidence>
<feature type="domain" description="Gelsolin-like" evidence="4">
    <location>
        <begin position="49"/>
        <end position="116"/>
    </location>
</feature>
<feature type="compositionally biased region" description="Pro residues" evidence="3">
    <location>
        <begin position="285"/>
        <end position="298"/>
    </location>
</feature>
<dbReference type="GO" id="GO:0051016">
    <property type="term" value="P:barbed-end actin filament capping"/>
    <property type="evidence" value="ECO:0007669"/>
    <property type="project" value="TreeGrafter"/>
</dbReference>
<dbReference type="GeneTree" id="ENSGT00940000160253"/>
<dbReference type="AlphaFoldDB" id="A0A4W3H2F4"/>
<dbReference type="Ensembl" id="ENSCMIT00000010161.1">
    <property type="protein sequence ID" value="ENSCMIP00000009896.1"/>
    <property type="gene ID" value="ENSCMIG00000005217.1"/>
</dbReference>
<name>A0A4W3H2F4_CALMI</name>
<evidence type="ECO:0000256" key="2">
    <source>
        <dbReference type="ARBA" id="ARBA00023203"/>
    </source>
</evidence>
<evidence type="ECO:0000259" key="4">
    <source>
        <dbReference type="Pfam" id="PF00626"/>
    </source>
</evidence>
<dbReference type="PANTHER" id="PTHR11977">
    <property type="entry name" value="VILLIN"/>
    <property type="match status" value="1"/>
</dbReference>
<keyword evidence="6" id="KW-1185">Reference proteome</keyword>
<feature type="region of interest" description="Disordered" evidence="3">
    <location>
        <begin position="222"/>
        <end position="304"/>
    </location>
</feature>
<proteinExistence type="predicted"/>
<dbReference type="CDD" id="cd11288">
    <property type="entry name" value="gelsolin_S5_like"/>
    <property type="match status" value="1"/>
</dbReference>
<dbReference type="GO" id="GO:0051014">
    <property type="term" value="P:actin filament severing"/>
    <property type="evidence" value="ECO:0007669"/>
    <property type="project" value="TreeGrafter"/>
</dbReference>
<dbReference type="PANTHER" id="PTHR11977:SF30">
    <property type="entry name" value="VILLIN-LIKE PROTEIN"/>
    <property type="match status" value="1"/>
</dbReference>
<reference evidence="5" key="5">
    <citation type="submission" date="2025-09" db="UniProtKB">
        <authorList>
            <consortium name="Ensembl"/>
        </authorList>
    </citation>
    <scope>IDENTIFICATION</scope>
</reference>
<dbReference type="Proteomes" id="UP000314986">
    <property type="component" value="Unassembled WGS sequence"/>
</dbReference>
<evidence type="ECO:0000256" key="3">
    <source>
        <dbReference type="SAM" id="MobiDB-lite"/>
    </source>
</evidence>